<reference evidence="1 2" key="1">
    <citation type="submission" date="2015-01" db="EMBL/GenBank/DDBJ databases">
        <title>Draft genome of Vibrio mytili type strain CAIM 528.</title>
        <authorList>
            <person name="Gonzalez-Castillo A."/>
            <person name="Gomez-Gil B."/>
            <person name="Enciso-Ibarra J."/>
        </authorList>
    </citation>
    <scope>NUCLEOTIDE SEQUENCE [LARGE SCALE GENOMIC DNA]</scope>
    <source>
        <strain evidence="1 2">CAIM 528</strain>
    </source>
</reference>
<protein>
    <submittedName>
        <fullName evidence="1">Uncharacterized protein</fullName>
    </submittedName>
</protein>
<organism evidence="1 2">
    <name type="scientific">Vibrio mytili</name>
    <dbReference type="NCBI Taxonomy" id="50718"/>
    <lineage>
        <taxon>Bacteria</taxon>
        <taxon>Pseudomonadati</taxon>
        <taxon>Pseudomonadota</taxon>
        <taxon>Gammaproteobacteria</taxon>
        <taxon>Vibrionales</taxon>
        <taxon>Vibrionaceae</taxon>
        <taxon>Vibrio</taxon>
    </lineage>
</organism>
<gene>
    <name evidence="1" type="ORF">SU60_05075</name>
</gene>
<evidence type="ECO:0000313" key="2">
    <source>
        <dbReference type="Proteomes" id="UP000031977"/>
    </source>
</evidence>
<dbReference type="Proteomes" id="UP000031977">
    <property type="component" value="Unassembled WGS sequence"/>
</dbReference>
<evidence type="ECO:0000313" key="1">
    <source>
        <dbReference type="EMBL" id="KIN11883.1"/>
    </source>
</evidence>
<proteinExistence type="predicted"/>
<dbReference type="AlphaFoldDB" id="A0A0C3EBR4"/>
<accession>A0A0C3EBR4</accession>
<dbReference type="STRING" id="50718.SU60_05075"/>
<comment type="caution">
    <text evidence="1">The sequence shown here is derived from an EMBL/GenBank/DDBJ whole genome shotgun (WGS) entry which is preliminary data.</text>
</comment>
<dbReference type="EMBL" id="JXOK01000010">
    <property type="protein sequence ID" value="KIN11883.1"/>
    <property type="molecule type" value="Genomic_DNA"/>
</dbReference>
<keyword evidence="2" id="KW-1185">Reference proteome</keyword>
<sequence length="78" mass="8887">MMQIQEILEIDELGSSILSYQFNGNELCRLIWINMAQSVGAFALQTEGCLSSRRFFDLSKARHAAYECSWQLLVKLGI</sequence>
<dbReference type="RefSeq" id="WP_041154609.1">
    <property type="nucleotide sequence ID" value="NZ_CBCRVP010000003.1"/>
</dbReference>
<name>A0A0C3EBR4_9VIBR</name>